<dbReference type="GO" id="GO:1990904">
    <property type="term" value="C:ribonucleoprotein complex"/>
    <property type="evidence" value="ECO:0007669"/>
    <property type="project" value="UniProtKB-KW"/>
</dbReference>
<keyword evidence="11" id="KW-0687">Ribonucleoprotein</keyword>
<comment type="similarity">
    <text evidence="2">Belongs to the major facilitator superfamily. Folate-biopterin transporter (TC 2.A.71) family.</text>
</comment>
<dbReference type="InterPro" id="IPR020070">
    <property type="entry name" value="Ribosomal_bL9_N"/>
</dbReference>
<evidence type="ECO:0000256" key="11">
    <source>
        <dbReference type="ARBA" id="ARBA00023274"/>
    </source>
</evidence>
<feature type="compositionally biased region" description="Acidic residues" evidence="12">
    <location>
        <begin position="619"/>
        <end position="629"/>
    </location>
</feature>
<evidence type="ECO:0000313" key="15">
    <source>
        <dbReference type="EMBL" id="KAE8999156.1"/>
    </source>
</evidence>
<evidence type="ECO:0000256" key="12">
    <source>
        <dbReference type="SAM" id="MobiDB-lite"/>
    </source>
</evidence>
<keyword evidence="5 13" id="KW-0812">Transmembrane</keyword>
<evidence type="ECO:0000256" key="5">
    <source>
        <dbReference type="ARBA" id="ARBA00022692"/>
    </source>
</evidence>
<dbReference type="HAMAP" id="MF_00503">
    <property type="entry name" value="Ribosomal_bL9"/>
    <property type="match status" value="1"/>
</dbReference>
<feature type="transmembrane region" description="Helical" evidence="13">
    <location>
        <begin position="72"/>
        <end position="91"/>
    </location>
</feature>
<dbReference type="GO" id="GO:0003735">
    <property type="term" value="F:structural constituent of ribosome"/>
    <property type="evidence" value="ECO:0007669"/>
    <property type="project" value="InterPro"/>
</dbReference>
<feature type="transmembrane region" description="Helical" evidence="13">
    <location>
        <begin position="184"/>
        <end position="204"/>
    </location>
</feature>
<dbReference type="InterPro" id="IPR020594">
    <property type="entry name" value="Ribosomal_bL9_bac/chp"/>
</dbReference>
<keyword evidence="6" id="KW-0699">rRNA-binding</keyword>
<keyword evidence="8" id="KW-0689">Ribosomal protein</keyword>
<evidence type="ECO:0000313" key="16">
    <source>
        <dbReference type="Proteomes" id="UP000429607"/>
    </source>
</evidence>
<evidence type="ECO:0000256" key="9">
    <source>
        <dbReference type="ARBA" id="ARBA00022989"/>
    </source>
</evidence>
<evidence type="ECO:0000256" key="2">
    <source>
        <dbReference type="ARBA" id="ARBA00007015"/>
    </source>
</evidence>
<feature type="domain" description="Ribosomal protein L9" evidence="14">
    <location>
        <begin position="479"/>
        <end position="506"/>
    </location>
</feature>
<dbReference type="AlphaFoldDB" id="A0A6A3JV10"/>
<dbReference type="NCBIfam" id="TIGR00158">
    <property type="entry name" value="L9"/>
    <property type="match status" value="1"/>
</dbReference>
<dbReference type="Gene3D" id="3.10.430.100">
    <property type="entry name" value="Ribosomal protein L9, C-terminal domain"/>
    <property type="match status" value="1"/>
</dbReference>
<dbReference type="PROSITE" id="PS00651">
    <property type="entry name" value="RIBOSOMAL_L9"/>
    <property type="match status" value="1"/>
</dbReference>
<dbReference type="EMBL" id="QXFV01001747">
    <property type="protein sequence ID" value="KAE8999156.1"/>
    <property type="molecule type" value="Genomic_DNA"/>
</dbReference>
<dbReference type="InterPro" id="IPR036935">
    <property type="entry name" value="Ribosomal_bL9_N_sf"/>
</dbReference>
<keyword evidence="7" id="KW-0694">RNA-binding</keyword>
<organism evidence="15 16">
    <name type="scientific">Phytophthora rubi</name>
    <dbReference type="NCBI Taxonomy" id="129364"/>
    <lineage>
        <taxon>Eukaryota</taxon>
        <taxon>Sar</taxon>
        <taxon>Stramenopiles</taxon>
        <taxon>Oomycota</taxon>
        <taxon>Peronosporomycetes</taxon>
        <taxon>Peronosporales</taxon>
        <taxon>Peronosporaceae</taxon>
        <taxon>Phytophthora</taxon>
    </lineage>
</organism>
<gene>
    <name evidence="15" type="ORF">PR001_g19132</name>
</gene>
<feature type="transmembrane region" description="Helical" evidence="13">
    <location>
        <begin position="216"/>
        <end position="238"/>
    </location>
</feature>
<dbReference type="SUPFAM" id="SSF55658">
    <property type="entry name" value="L9 N-domain-like"/>
    <property type="match status" value="1"/>
</dbReference>
<keyword evidence="4" id="KW-0813">Transport</keyword>
<dbReference type="InterPro" id="IPR020069">
    <property type="entry name" value="Ribosomal_bL9_C"/>
</dbReference>
<dbReference type="InterPro" id="IPR009027">
    <property type="entry name" value="Ribosomal_bL9/RNase_H1_N"/>
</dbReference>
<evidence type="ECO:0000256" key="3">
    <source>
        <dbReference type="ARBA" id="ARBA00010605"/>
    </source>
</evidence>
<dbReference type="InterPro" id="IPR036259">
    <property type="entry name" value="MFS_trans_sf"/>
</dbReference>
<dbReference type="PANTHER" id="PTHR31585">
    <property type="entry name" value="FOLATE-BIOPTERIN TRANSPORTER 1, CHLOROPLASTIC"/>
    <property type="match status" value="1"/>
</dbReference>
<feature type="region of interest" description="Disordered" evidence="12">
    <location>
        <begin position="619"/>
        <end position="638"/>
    </location>
</feature>
<dbReference type="GO" id="GO:0019843">
    <property type="term" value="F:rRNA binding"/>
    <property type="evidence" value="ECO:0007669"/>
    <property type="project" value="UniProtKB-KW"/>
</dbReference>
<dbReference type="PANTHER" id="PTHR31585:SF5">
    <property type="entry name" value="RNA-BINDING S4 DOMAIN-CONTAINING PROTEIN"/>
    <property type="match status" value="1"/>
</dbReference>
<evidence type="ECO:0000256" key="1">
    <source>
        <dbReference type="ARBA" id="ARBA00004141"/>
    </source>
</evidence>
<feature type="transmembrane region" description="Helical" evidence="13">
    <location>
        <begin position="325"/>
        <end position="346"/>
    </location>
</feature>
<dbReference type="SUPFAM" id="SSF55653">
    <property type="entry name" value="Ribosomal protein L9 C-domain"/>
    <property type="match status" value="1"/>
</dbReference>
<dbReference type="Proteomes" id="UP000429607">
    <property type="component" value="Unassembled WGS sequence"/>
</dbReference>
<evidence type="ECO:0000256" key="6">
    <source>
        <dbReference type="ARBA" id="ARBA00022730"/>
    </source>
</evidence>
<dbReference type="GO" id="GO:0005840">
    <property type="term" value="C:ribosome"/>
    <property type="evidence" value="ECO:0007669"/>
    <property type="project" value="UniProtKB-KW"/>
</dbReference>
<dbReference type="SUPFAM" id="SSF103473">
    <property type="entry name" value="MFS general substrate transporter"/>
    <property type="match status" value="1"/>
</dbReference>
<evidence type="ECO:0000256" key="13">
    <source>
        <dbReference type="SAM" id="Phobius"/>
    </source>
</evidence>
<accession>A0A6A3JV10</accession>
<name>A0A6A3JV10_9STRA</name>
<proteinExistence type="inferred from homology"/>
<dbReference type="Gene3D" id="3.40.5.10">
    <property type="entry name" value="Ribosomal protein L9, N-terminal domain"/>
    <property type="match status" value="1"/>
</dbReference>
<dbReference type="Pfam" id="PF01281">
    <property type="entry name" value="Ribosomal_L9_N"/>
    <property type="match status" value="1"/>
</dbReference>
<evidence type="ECO:0000256" key="10">
    <source>
        <dbReference type="ARBA" id="ARBA00023136"/>
    </source>
</evidence>
<evidence type="ECO:0000256" key="8">
    <source>
        <dbReference type="ARBA" id="ARBA00022980"/>
    </source>
</evidence>
<evidence type="ECO:0000256" key="4">
    <source>
        <dbReference type="ARBA" id="ARBA00022448"/>
    </source>
</evidence>
<evidence type="ECO:0000256" key="7">
    <source>
        <dbReference type="ARBA" id="ARBA00022884"/>
    </source>
</evidence>
<feature type="transmembrane region" description="Helical" evidence="13">
    <location>
        <begin position="244"/>
        <end position="264"/>
    </location>
</feature>
<dbReference type="InterPro" id="IPR039309">
    <property type="entry name" value="BT1"/>
</dbReference>
<protein>
    <recommendedName>
        <fullName evidence="14">Ribosomal protein L9 domain-containing protein</fullName>
    </recommendedName>
</protein>
<keyword evidence="10 13" id="KW-0472">Membrane</keyword>
<evidence type="ECO:0000259" key="14">
    <source>
        <dbReference type="PROSITE" id="PS00651"/>
    </source>
</evidence>
<sequence>MHSISPEQWTEAQRESINHSAPDAAGKYVIPMTLTAFGYLLTEVPADAVVVEYAQREPTTTRGRLQSCIHSVRMSFHALGAFVVAVAFNGVEYGGSFDFSLSFSQMMFILGCLSVLLAPAAWCFVHEELVQLPKFSVYISRFWRILQQRAVCQLAAYDFLSGVFNNFNPVAFSTIKLFWVHATPFNSSIMAIAGTFVYTGTLGVMAQRGLNWNWRIAIAVTVLFGILTDSIMTMLVTWNVVRNQWLWLGVPIIVYIPHAVQFIVDNYVIVELIELGSEGALFGLLSTTTHVATPFGRTAAKLINAQFHVWKDDILADTYTTRRDVTVTILICYGMKMVALVFLPLLPAQKAATQEIRRWIGASSSVKFPGTGIPHFSIASHCARNLSRNASITVSASRISISSDRLASMSCALSPRIARSLCVVSAMLAAHPELSKMLARSTTKLVSVLQRPQGVKPLLARSFAHRVNMVLKEDVPKLGFRGDEVSVKAGYARNFLYPEKLAVYATDANRHKYKVDQQSVDETQLEKEHELEAIIHHLSNVEVTFKRHTASKADVKLHSEVNAQNISDMLEKQHGLIVGVARIDLPTPIKTLGEHTVKVRVDDAIVEEYASGAVVSAADDETAAADVDEEKEKKGPSKKKWVSLAIEIERR</sequence>
<comment type="similarity">
    <text evidence="3">Belongs to the bacterial ribosomal protein bL9 family.</text>
</comment>
<dbReference type="GO" id="GO:0016020">
    <property type="term" value="C:membrane"/>
    <property type="evidence" value="ECO:0007669"/>
    <property type="project" value="UniProtKB-SubCell"/>
</dbReference>
<keyword evidence="9 13" id="KW-1133">Transmembrane helix</keyword>
<dbReference type="Pfam" id="PF03948">
    <property type="entry name" value="Ribosomal_L9_C"/>
    <property type="match status" value="1"/>
</dbReference>
<reference evidence="15 16" key="1">
    <citation type="submission" date="2018-09" db="EMBL/GenBank/DDBJ databases">
        <title>Genomic investigation of the strawberry pathogen Phytophthora fragariae indicates pathogenicity is determined by transcriptional variation in three key races.</title>
        <authorList>
            <person name="Adams T.M."/>
            <person name="Armitage A.D."/>
            <person name="Sobczyk M.K."/>
            <person name="Bates H.J."/>
            <person name="Dunwell J.M."/>
            <person name="Nellist C.F."/>
            <person name="Harrison R.J."/>
        </authorList>
    </citation>
    <scope>NUCLEOTIDE SEQUENCE [LARGE SCALE GENOMIC DNA]</scope>
    <source>
        <strain evidence="15 16">SCRP249</strain>
    </source>
</reference>
<dbReference type="InterPro" id="IPR036791">
    <property type="entry name" value="Ribosomal_bL9_C_sf"/>
</dbReference>
<feature type="transmembrane region" description="Helical" evidence="13">
    <location>
        <begin position="103"/>
        <end position="125"/>
    </location>
</feature>
<comment type="subcellular location">
    <subcellularLocation>
        <location evidence="1">Membrane</location>
        <topology evidence="1">Multi-pass membrane protein</topology>
    </subcellularLocation>
</comment>
<dbReference type="GO" id="GO:0006412">
    <property type="term" value="P:translation"/>
    <property type="evidence" value="ECO:0007669"/>
    <property type="project" value="InterPro"/>
</dbReference>
<comment type="caution">
    <text evidence="15">The sequence shown here is derived from an EMBL/GenBank/DDBJ whole genome shotgun (WGS) entry which is preliminary data.</text>
</comment>